<accession>A0A9P7VNX3</accession>
<gene>
    <name evidence="2" type="ORF">BT62DRAFT_1007708</name>
</gene>
<dbReference type="RefSeq" id="XP_043038173.1">
    <property type="nucleotide sequence ID" value="XM_043177372.1"/>
</dbReference>
<sequence length="101" mass="11429">MAAFESPTALVGNEPPVRVERIFLLLISWVLYSKVVAKSDGDNGEIPARSRQDSPFASPWILNLMEFLVSTKYLKAGIREFNISHVHLEHYSDVVTLERTI</sequence>
<reference evidence="2" key="1">
    <citation type="submission" date="2020-11" db="EMBL/GenBank/DDBJ databases">
        <title>Adaptations for nitrogen fixation in a non-lichenized fungal sporocarp promotes dispersal by wood-feeding termites.</title>
        <authorList>
            <consortium name="DOE Joint Genome Institute"/>
            <person name="Koch R.A."/>
            <person name="Yoon G."/>
            <person name="Arayal U."/>
            <person name="Lail K."/>
            <person name="Amirebrahimi M."/>
            <person name="Labutti K."/>
            <person name="Lipzen A."/>
            <person name="Riley R."/>
            <person name="Barry K."/>
            <person name="Henrissat B."/>
            <person name="Grigoriev I.V."/>
            <person name="Herr J.R."/>
            <person name="Aime M.C."/>
        </authorList>
    </citation>
    <scope>NUCLEOTIDE SEQUENCE</scope>
    <source>
        <strain evidence="2">MCA 3950</strain>
    </source>
</reference>
<feature type="signal peptide" evidence="1">
    <location>
        <begin position="1"/>
        <end position="37"/>
    </location>
</feature>
<protein>
    <submittedName>
        <fullName evidence="2">Uncharacterized protein</fullName>
    </submittedName>
</protein>
<proteinExistence type="predicted"/>
<organism evidence="2 3">
    <name type="scientific">Guyanagaster necrorhizus</name>
    <dbReference type="NCBI Taxonomy" id="856835"/>
    <lineage>
        <taxon>Eukaryota</taxon>
        <taxon>Fungi</taxon>
        <taxon>Dikarya</taxon>
        <taxon>Basidiomycota</taxon>
        <taxon>Agaricomycotina</taxon>
        <taxon>Agaricomycetes</taxon>
        <taxon>Agaricomycetidae</taxon>
        <taxon>Agaricales</taxon>
        <taxon>Marasmiineae</taxon>
        <taxon>Physalacriaceae</taxon>
        <taxon>Guyanagaster</taxon>
    </lineage>
</organism>
<comment type="caution">
    <text evidence="2">The sequence shown here is derived from an EMBL/GenBank/DDBJ whole genome shotgun (WGS) entry which is preliminary data.</text>
</comment>
<keyword evidence="3" id="KW-1185">Reference proteome</keyword>
<dbReference type="GeneID" id="66099659"/>
<keyword evidence="1" id="KW-0732">Signal</keyword>
<evidence type="ECO:0000313" key="3">
    <source>
        <dbReference type="Proteomes" id="UP000812287"/>
    </source>
</evidence>
<dbReference type="AlphaFoldDB" id="A0A9P7VNX3"/>
<dbReference type="Proteomes" id="UP000812287">
    <property type="component" value="Unassembled WGS sequence"/>
</dbReference>
<dbReference type="EMBL" id="MU250539">
    <property type="protein sequence ID" value="KAG7444673.1"/>
    <property type="molecule type" value="Genomic_DNA"/>
</dbReference>
<name>A0A9P7VNX3_9AGAR</name>
<feature type="chain" id="PRO_5040315833" evidence="1">
    <location>
        <begin position="38"/>
        <end position="101"/>
    </location>
</feature>
<evidence type="ECO:0000256" key="1">
    <source>
        <dbReference type="SAM" id="SignalP"/>
    </source>
</evidence>
<evidence type="ECO:0000313" key="2">
    <source>
        <dbReference type="EMBL" id="KAG7444673.1"/>
    </source>
</evidence>